<reference evidence="2" key="1">
    <citation type="journal article" date="2019" name="J. Virol.">
        <title>Medusavirus, a novel large DNA virus discovered from hot spring water.</title>
        <authorList>
            <person name="Yoshikawa G."/>
            <person name="Blanc-Mathieu R."/>
            <person name="Song C."/>
            <person name="Kayama Y."/>
            <person name="Mochizuki T."/>
            <person name="Murata K."/>
            <person name="Ogata H."/>
            <person name="Takemura M."/>
        </authorList>
    </citation>
    <scope>NUCLEOTIDE SEQUENCE [LARGE SCALE GENOMIC DNA]</scope>
</reference>
<evidence type="ECO:0000313" key="1">
    <source>
        <dbReference type="EMBL" id="BBI30387.1"/>
    </source>
</evidence>
<sequence>MSNFKITNRAQAEALFKAKGANFDTGKMMMEVTSVIYGGPERIKFRVKLHGLGDGELSVIDADYTPPLDVAADMMLKMQQ</sequence>
<evidence type="ECO:0000313" key="2">
    <source>
        <dbReference type="Proteomes" id="UP001161669"/>
    </source>
</evidence>
<keyword evidence="2" id="KW-1185">Reference proteome</keyword>
<accession>A0A3T1CX27</accession>
<dbReference type="KEGG" id="vg:80540739"/>
<proteinExistence type="predicted"/>
<organism evidence="1 2">
    <name type="scientific">Acanthamoeba castellanii medusavirus J1</name>
    <dbReference type="NCBI Taxonomy" id="3114988"/>
    <lineage>
        <taxon>Viruses</taxon>
        <taxon>Varidnaviria</taxon>
        <taxon>Bamfordvirae</taxon>
        <taxon>Nucleocytoviricota</taxon>
        <taxon>Megaviricetes</taxon>
        <taxon>Mamonoviridae</taxon>
        <taxon>Medusavirus</taxon>
        <taxon>Medusavirus medusae</taxon>
    </lineage>
</organism>
<dbReference type="EMBL" id="AP018495">
    <property type="protein sequence ID" value="BBI30387.1"/>
    <property type="molecule type" value="Genomic_DNA"/>
</dbReference>
<dbReference type="Proteomes" id="UP001161669">
    <property type="component" value="Segment"/>
</dbReference>
<name>A0A3T1CX27_9VIRU</name>
<protein>
    <submittedName>
        <fullName evidence="1">Uncharacterized protein</fullName>
    </submittedName>
</protein>